<evidence type="ECO:0000256" key="1">
    <source>
        <dbReference type="ARBA" id="ARBA00010699"/>
    </source>
</evidence>
<evidence type="ECO:0000259" key="7">
    <source>
        <dbReference type="Pfam" id="PF02911"/>
    </source>
</evidence>
<dbReference type="InterPro" id="IPR011034">
    <property type="entry name" value="Formyl_transferase-like_C_sf"/>
</dbReference>
<dbReference type="CDD" id="cd08646">
    <property type="entry name" value="FMT_core_Met-tRNA-FMT_N"/>
    <property type="match status" value="1"/>
</dbReference>
<feature type="domain" description="Formyl transferase C-terminal" evidence="7">
    <location>
        <begin position="204"/>
        <end position="306"/>
    </location>
</feature>
<dbReference type="Gene3D" id="3.40.50.12230">
    <property type="match status" value="1"/>
</dbReference>
<dbReference type="GO" id="GO:0004479">
    <property type="term" value="F:methionyl-tRNA formyltransferase activity"/>
    <property type="evidence" value="ECO:0007669"/>
    <property type="project" value="UniProtKB-UniRule"/>
</dbReference>
<dbReference type="Pfam" id="PF02911">
    <property type="entry name" value="Formyl_trans_C"/>
    <property type="match status" value="1"/>
</dbReference>
<evidence type="ECO:0000256" key="5">
    <source>
        <dbReference type="HAMAP-Rule" id="MF_00182"/>
    </source>
</evidence>
<dbReference type="EC" id="2.1.2.9" evidence="2 5"/>
<protein>
    <recommendedName>
        <fullName evidence="2 5">Methionyl-tRNA formyltransferase</fullName>
        <ecNumber evidence="2 5">2.1.2.9</ecNumber>
    </recommendedName>
</protein>
<keyword evidence="4 5" id="KW-0648">Protein biosynthesis</keyword>
<evidence type="ECO:0000256" key="3">
    <source>
        <dbReference type="ARBA" id="ARBA00022679"/>
    </source>
</evidence>
<evidence type="ECO:0000256" key="2">
    <source>
        <dbReference type="ARBA" id="ARBA00012261"/>
    </source>
</evidence>
<dbReference type="CDD" id="cd08704">
    <property type="entry name" value="Met_tRNA_FMT_C"/>
    <property type="match status" value="1"/>
</dbReference>
<proteinExistence type="inferred from homology"/>
<dbReference type="HAMAP" id="MF_00182">
    <property type="entry name" value="Formyl_trans"/>
    <property type="match status" value="1"/>
</dbReference>
<dbReference type="SUPFAM" id="SSF53328">
    <property type="entry name" value="Formyltransferase"/>
    <property type="match status" value="1"/>
</dbReference>
<dbReference type="Pfam" id="PF00551">
    <property type="entry name" value="Formyl_trans_N"/>
    <property type="match status" value="1"/>
</dbReference>
<organism evidence="8 9">
    <name type="scientific">Cutibacterium porci</name>
    <dbReference type="NCBI Taxonomy" id="2605781"/>
    <lineage>
        <taxon>Bacteria</taxon>
        <taxon>Bacillati</taxon>
        <taxon>Actinomycetota</taxon>
        <taxon>Actinomycetes</taxon>
        <taxon>Propionibacteriales</taxon>
        <taxon>Propionibacteriaceae</taxon>
        <taxon>Cutibacterium</taxon>
    </lineage>
</organism>
<dbReference type="InterPro" id="IPR044135">
    <property type="entry name" value="Met-tRNA-FMT_C"/>
</dbReference>
<feature type="domain" description="Formyl transferase N-terminal" evidence="6">
    <location>
        <begin position="2"/>
        <end position="178"/>
    </location>
</feature>
<dbReference type="RefSeq" id="WP_326833352.1">
    <property type="nucleotide sequence ID" value="NZ_VUMG01000002.1"/>
</dbReference>
<sequence>MRLLFAGTPDVAVPTLTALAADRRHEVVVVLTRPDAAVGRHRTPRPCPVAMKAEELGIPTMKAATVKSGDVHDAVASLNVDAAVVVAYGGLIPADLLTVPRHGWINLHFSLLPRWRGAAPVQRAIMAGDAETGACVFQLVEALDAGPIYRTMTVPIGSTTTAGELLQELAQTATPLVISTLEDLDAGVAPTPQSTEGVTIASQIHPDDVRVTVTADAEDIDHLVRGASPSPGAWAQLDDKRFKILRTRRLEADDDVPSVVATAQPGQLVATRKQLFLGTGSQPLELLSVQAFGKRTMNGADWARGANINAGTRLR</sequence>
<dbReference type="SUPFAM" id="SSF50486">
    <property type="entry name" value="FMT C-terminal domain-like"/>
    <property type="match status" value="1"/>
</dbReference>
<reference evidence="8 9" key="1">
    <citation type="submission" date="2019-08" db="EMBL/GenBank/DDBJ databases">
        <title>In-depth cultivation of the pig gut microbiome towards novel bacterial diversity and tailored functional studies.</title>
        <authorList>
            <person name="Wylensek D."/>
            <person name="Hitch T.C.A."/>
            <person name="Clavel T."/>
        </authorList>
    </citation>
    <scope>NUCLEOTIDE SEQUENCE [LARGE SCALE GENOMIC DNA]</scope>
    <source>
        <strain evidence="8 9">WCA-380-WT-3A</strain>
    </source>
</reference>
<gene>
    <name evidence="5" type="primary">fmt</name>
    <name evidence="8" type="ORF">FYJ43_05310</name>
</gene>
<dbReference type="PANTHER" id="PTHR11138">
    <property type="entry name" value="METHIONYL-TRNA FORMYLTRANSFERASE"/>
    <property type="match status" value="1"/>
</dbReference>
<dbReference type="InterPro" id="IPR005793">
    <property type="entry name" value="Formyl_trans_C"/>
</dbReference>
<keyword evidence="9" id="KW-1185">Reference proteome</keyword>
<evidence type="ECO:0000256" key="4">
    <source>
        <dbReference type="ARBA" id="ARBA00022917"/>
    </source>
</evidence>
<dbReference type="PANTHER" id="PTHR11138:SF5">
    <property type="entry name" value="METHIONYL-TRNA FORMYLTRANSFERASE, MITOCHONDRIAL"/>
    <property type="match status" value="1"/>
</dbReference>
<accession>A0A7K0J682</accession>
<dbReference type="InterPro" id="IPR036477">
    <property type="entry name" value="Formyl_transf_N_sf"/>
</dbReference>
<dbReference type="InterPro" id="IPR041711">
    <property type="entry name" value="Met-tRNA-FMT_N"/>
</dbReference>
<dbReference type="InterPro" id="IPR002376">
    <property type="entry name" value="Formyl_transf_N"/>
</dbReference>
<dbReference type="EMBL" id="VUMG01000002">
    <property type="protein sequence ID" value="MSS45466.1"/>
    <property type="molecule type" value="Genomic_DNA"/>
</dbReference>
<dbReference type="Proteomes" id="UP000466104">
    <property type="component" value="Unassembled WGS sequence"/>
</dbReference>
<dbReference type="InterPro" id="IPR005794">
    <property type="entry name" value="Fmt"/>
</dbReference>
<keyword evidence="3 5" id="KW-0808">Transferase</keyword>
<comment type="similarity">
    <text evidence="1 5">Belongs to the Fmt family.</text>
</comment>
<dbReference type="AlphaFoldDB" id="A0A7K0J682"/>
<comment type="catalytic activity">
    <reaction evidence="5">
        <text>L-methionyl-tRNA(fMet) + (6R)-10-formyltetrahydrofolate = N-formyl-L-methionyl-tRNA(fMet) + (6S)-5,6,7,8-tetrahydrofolate + H(+)</text>
        <dbReference type="Rhea" id="RHEA:24380"/>
        <dbReference type="Rhea" id="RHEA-COMP:9952"/>
        <dbReference type="Rhea" id="RHEA-COMP:9953"/>
        <dbReference type="ChEBI" id="CHEBI:15378"/>
        <dbReference type="ChEBI" id="CHEBI:57453"/>
        <dbReference type="ChEBI" id="CHEBI:78530"/>
        <dbReference type="ChEBI" id="CHEBI:78844"/>
        <dbReference type="ChEBI" id="CHEBI:195366"/>
        <dbReference type="EC" id="2.1.2.9"/>
    </reaction>
</comment>
<evidence type="ECO:0000313" key="9">
    <source>
        <dbReference type="Proteomes" id="UP000466104"/>
    </source>
</evidence>
<evidence type="ECO:0000313" key="8">
    <source>
        <dbReference type="EMBL" id="MSS45466.1"/>
    </source>
</evidence>
<dbReference type="NCBIfam" id="TIGR00460">
    <property type="entry name" value="fmt"/>
    <property type="match status" value="1"/>
</dbReference>
<dbReference type="GO" id="GO:0005829">
    <property type="term" value="C:cytosol"/>
    <property type="evidence" value="ECO:0007669"/>
    <property type="project" value="TreeGrafter"/>
</dbReference>
<name>A0A7K0J682_9ACTN</name>
<feature type="binding site" evidence="5">
    <location>
        <begin position="110"/>
        <end position="113"/>
    </location>
    <ligand>
        <name>(6S)-5,6,7,8-tetrahydrofolate</name>
        <dbReference type="ChEBI" id="CHEBI:57453"/>
    </ligand>
</feature>
<evidence type="ECO:0000259" key="6">
    <source>
        <dbReference type="Pfam" id="PF00551"/>
    </source>
</evidence>
<comment type="function">
    <text evidence="5">Attaches a formyl group to the free amino group of methionyl-tRNA(fMet). The formyl group appears to play a dual role in the initiator identity of N-formylmethionyl-tRNA by promoting its recognition by IF2 and preventing the misappropriation of this tRNA by the elongation apparatus.</text>
</comment>
<comment type="caution">
    <text evidence="8">The sequence shown here is derived from an EMBL/GenBank/DDBJ whole genome shotgun (WGS) entry which is preliminary data.</text>
</comment>